<comment type="caution">
    <text evidence="2">The sequence shown here is derived from an EMBL/GenBank/DDBJ whole genome shotgun (WGS) entry which is preliminary data.</text>
</comment>
<evidence type="ECO:0000313" key="3">
    <source>
        <dbReference type="Proteomes" id="UP000320762"/>
    </source>
</evidence>
<name>A0A550C2K2_9AGAR</name>
<reference evidence="2 3" key="1">
    <citation type="journal article" date="2019" name="New Phytol.">
        <title>Comparative genomics reveals unique wood-decay strategies and fruiting body development in the Schizophyllaceae.</title>
        <authorList>
            <person name="Almasi E."/>
            <person name="Sahu N."/>
            <person name="Krizsan K."/>
            <person name="Balint B."/>
            <person name="Kovacs G.M."/>
            <person name="Kiss B."/>
            <person name="Cseklye J."/>
            <person name="Drula E."/>
            <person name="Henrissat B."/>
            <person name="Nagy I."/>
            <person name="Chovatia M."/>
            <person name="Adam C."/>
            <person name="LaButti K."/>
            <person name="Lipzen A."/>
            <person name="Riley R."/>
            <person name="Grigoriev I.V."/>
            <person name="Nagy L.G."/>
        </authorList>
    </citation>
    <scope>NUCLEOTIDE SEQUENCE [LARGE SCALE GENOMIC DNA]</scope>
    <source>
        <strain evidence="2 3">NL-1724</strain>
    </source>
</reference>
<protein>
    <submittedName>
        <fullName evidence="2">Uncharacterized protein</fullName>
    </submittedName>
</protein>
<evidence type="ECO:0000256" key="1">
    <source>
        <dbReference type="SAM" id="MobiDB-lite"/>
    </source>
</evidence>
<feature type="region of interest" description="Disordered" evidence="1">
    <location>
        <begin position="200"/>
        <end position="219"/>
    </location>
</feature>
<gene>
    <name evidence="2" type="ORF">BD626DRAFT_174644</name>
</gene>
<keyword evidence="3" id="KW-1185">Reference proteome</keyword>
<proteinExistence type="predicted"/>
<dbReference type="EMBL" id="VDMD01000031">
    <property type="protein sequence ID" value="TRM59031.1"/>
    <property type="molecule type" value="Genomic_DNA"/>
</dbReference>
<evidence type="ECO:0000313" key="2">
    <source>
        <dbReference type="EMBL" id="TRM59031.1"/>
    </source>
</evidence>
<organism evidence="2 3">
    <name type="scientific">Schizophyllum amplum</name>
    <dbReference type="NCBI Taxonomy" id="97359"/>
    <lineage>
        <taxon>Eukaryota</taxon>
        <taxon>Fungi</taxon>
        <taxon>Dikarya</taxon>
        <taxon>Basidiomycota</taxon>
        <taxon>Agaricomycotina</taxon>
        <taxon>Agaricomycetes</taxon>
        <taxon>Agaricomycetidae</taxon>
        <taxon>Agaricales</taxon>
        <taxon>Schizophyllaceae</taxon>
        <taxon>Schizophyllum</taxon>
    </lineage>
</organism>
<dbReference type="AlphaFoldDB" id="A0A550C2K2"/>
<dbReference type="Proteomes" id="UP000320762">
    <property type="component" value="Unassembled WGS sequence"/>
</dbReference>
<sequence>MDCAYSIDGYKSTSADHPAKTLYTAITAHFHADTAVIACRPCPSTGQGGDLARTCIVCEWEQHPDLAVAADQAPCAQFLCCPFTGLKSSILSRTKLSFVLIQSRLVLNFTLAVIGHVYRGRGRRTRIPPLCLSAASVADARNPDTPTYASRHSSISATSRPSWAVQDYGPLRHIHPAPAHQVYGLFQSQTTALMNIRSPTRLTESHRGAEGSSIDSVPL</sequence>
<accession>A0A550C2K2</accession>